<evidence type="ECO:0000256" key="10">
    <source>
        <dbReference type="ARBA" id="ARBA00023136"/>
    </source>
</evidence>
<dbReference type="PANTHER" id="PTHR11616">
    <property type="entry name" value="SODIUM/CHLORIDE DEPENDENT TRANSPORTER"/>
    <property type="match status" value="1"/>
</dbReference>
<keyword evidence="17" id="KW-1185">Reference proteome</keyword>
<feature type="transmembrane region" description="Helical" evidence="16">
    <location>
        <begin position="93"/>
        <end position="114"/>
    </location>
</feature>
<comment type="function">
    <text evidence="13">Unusual broad substrate spectrum amino acid:sodium cotransporter that promotes absorption of the D isomers of essential amino acids. Neutral amino acids are the preferred substrates, especially methionine and phenylalanine.</text>
</comment>
<feature type="transmembrane region" description="Helical" evidence="16">
    <location>
        <begin position="395"/>
        <end position="416"/>
    </location>
</feature>
<evidence type="ECO:0000256" key="12">
    <source>
        <dbReference type="ARBA" id="ARBA00023201"/>
    </source>
</evidence>
<feature type="region of interest" description="Disordered" evidence="15">
    <location>
        <begin position="22"/>
        <end position="55"/>
    </location>
</feature>
<evidence type="ECO:0000256" key="5">
    <source>
        <dbReference type="ARBA" id="ARBA00022847"/>
    </source>
</evidence>
<evidence type="ECO:0000256" key="7">
    <source>
        <dbReference type="ARBA" id="ARBA00022989"/>
    </source>
</evidence>
<dbReference type="NCBIfam" id="NF037979">
    <property type="entry name" value="Na_transp"/>
    <property type="match status" value="1"/>
</dbReference>
<keyword evidence="6" id="KW-0029">Amino-acid transport</keyword>
<evidence type="ECO:0000313" key="17">
    <source>
        <dbReference type="Proteomes" id="UP000694941"/>
    </source>
</evidence>
<evidence type="ECO:0000256" key="15">
    <source>
        <dbReference type="SAM" id="MobiDB-lite"/>
    </source>
</evidence>
<evidence type="ECO:0000313" key="18">
    <source>
        <dbReference type="RefSeq" id="XP_022243338.1"/>
    </source>
</evidence>
<feature type="compositionally biased region" description="Basic and acidic residues" evidence="15">
    <location>
        <begin position="36"/>
        <end position="55"/>
    </location>
</feature>
<feature type="transmembrane region" description="Helical" evidence="16">
    <location>
        <begin position="252"/>
        <end position="272"/>
    </location>
</feature>
<feature type="transmembrane region" description="Helical" evidence="16">
    <location>
        <begin position="135"/>
        <end position="163"/>
    </location>
</feature>
<dbReference type="InterPro" id="IPR037272">
    <property type="entry name" value="SNS_sf"/>
</dbReference>
<protein>
    <recommendedName>
        <fullName evidence="14">Sodium-dependent nutrient amino acid transporter 1</fullName>
    </recommendedName>
</protein>
<gene>
    <name evidence="18" type="primary">LOC106460826</name>
</gene>
<dbReference type="Pfam" id="PF00209">
    <property type="entry name" value="SNF"/>
    <property type="match status" value="1"/>
</dbReference>
<evidence type="ECO:0000256" key="3">
    <source>
        <dbReference type="ARBA" id="ARBA00022448"/>
    </source>
</evidence>
<organism evidence="17 18">
    <name type="scientific">Limulus polyphemus</name>
    <name type="common">Atlantic horseshoe crab</name>
    <dbReference type="NCBI Taxonomy" id="6850"/>
    <lineage>
        <taxon>Eukaryota</taxon>
        <taxon>Metazoa</taxon>
        <taxon>Ecdysozoa</taxon>
        <taxon>Arthropoda</taxon>
        <taxon>Chelicerata</taxon>
        <taxon>Merostomata</taxon>
        <taxon>Xiphosura</taxon>
        <taxon>Limulidae</taxon>
        <taxon>Limulus</taxon>
    </lineage>
</organism>
<evidence type="ECO:0000256" key="16">
    <source>
        <dbReference type="SAM" id="Phobius"/>
    </source>
</evidence>
<dbReference type="PROSITE" id="PS00754">
    <property type="entry name" value="NA_NEUROTRAN_SYMP_2"/>
    <property type="match status" value="1"/>
</dbReference>
<feature type="compositionally biased region" description="Polar residues" evidence="15">
    <location>
        <begin position="22"/>
        <end position="34"/>
    </location>
</feature>
<dbReference type="PRINTS" id="PR00176">
    <property type="entry name" value="NANEUSMPORT"/>
</dbReference>
<reference evidence="18" key="1">
    <citation type="submission" date="2025-08" db="UniProtKB">
        <authorList>
            <consortium name="RefSeq"/>
        </authorList>
    </citation>
    <scope>IDENTIFICATION</scope>
    <source>
        <tissue evidence="18">Muscle</tissue>
    </source>
</reference>
<dbReference type="Proteomes" id="UP000694941">
    <property type="component" value="Unplaced"/>
</dbReference>
<feature type="transmembrane region" description="Helical" evidence="16">
    <location>
        <begin position="511"/>
        <end position="534"/>
    </location>
</feature>
<feature type="transmembrane region" description="Helical" evidence="16">
    <location>
        <begin position="436"/>
        <end position="454"/>
    </location>
</feature>
<evidence type="ECO:0000256" key="6">
    <source>
        <dbReference type="ARBA" id="ARBA00022970"/>
    </source>
</evidence>
<feature type="transmembrane region" description="Helical" evidence="16">
    <location>
        <begin position="225"/>
        <end position="243"/>
    </location>
</feature>
<keyword evidence="7 16" id="KW-1133">Transmembrane helix</keyword>
<dbReference type="PROSITE" id="PS50267">
    <property type="entry name" value="NA_NEUROTRAN_SYMP_3"/>
    <property type="match status" value="1"/>
</dbReference>
<evidence type="ECO:0000256" key="9">
    <source>
        <dbReference type="ARBA" id="ARBA00023065"/>
    </source>
</evidence>
<keyword evidence="10 16" id="KW-0472">Membrane</keyword>
<keyword evidence="12" id="KW-0739">Sodium transport</keyword>
<proteinExistence type="inferred from homology"/>
<feature type="transmembrane region" description="Helical" evidence="16">
    <location>
        <begin position="554"/>
        <end position="578"/>
    </location>
</feature>
<evidence type="ECO:0000256" key="4">
    <source>
        <dbReference type="ARBA" id="ARBA00022692"/>
    </source>
</evidence>
<comment type="subcellular location">
    <subcellularLocation>
        <location evidence="1">Membrane</location>
        <topology evidence="1">Multi-pass membrane protein</topology>
    </subcellularLocation>
</comment>
<name>A0ABM1SI83_LIMPO</name>
<evidence type="ECO:0000256" key="13">
    <source>
        <dbReference type="ARBA" id="ARBA00037785"/>
    </source>
</evidence>
<dbReference type="GeneID" id="106460826"/>
<keyword evidence="5" id="KW-0769">Symport</keyword>
<accession>A0ABM1SI83</accession>
<evidence type="ECO:0000256" key="1">
    <source>
        <dbReference type="ARBA" id="ARBA00004141"/>
    </source>
</evidence>
<dbReference type="SUPFAM" id="SSF161070">
    <property type="entry name" value="SNF-like"/>
    <property type="match status" value="1"/>
</dbReference>
<evidence type="ECO:0000256" key="8">
    <source>
        <dbReference type="ARBA" id="ARBA00023053"/>
    </source>
</evidence>
<evidence type="ECO:0000256" key="11">
    <source>
        <dbReference type="ARBA" id="ARBA00023180"/>
    </source>
</evidence>
<dbReference type="PANTHER" id="PTHR11616:SF321">
    <property type="entry name" value="SODIUM-DEPENDENT NUTRIENT AMINO ACID TRANSPORTER 1-RELATED"/>
    <property type="match status" value="1"/>
</dbReference>
<comment type="similarity">
    <text evidence="2">Belongs to the sodium:neurotransmitter symporter (SNF) (TC 2.A.22) family.</text>
</comment>
<evidence type="ECO:0000256" key="2">
    <source>
        <dbReference type="ARBA" id="ARBA00006459"/>
    </source>
</evidence>
<feature type="transmembrane region" description="Helical" evidence="16">
    <location>
        <begin position="466"/>
        <end position="490"/>
    </location>
</feature>
<keyword evidence="9" id="KW-0406">Ion transport</keyword>
<keyword evidence="11" id="KW-0325">Glycoprotein</keyword>
<evidence type="ECO:0000256" key="14">
    <source>
        <dbReference type="ARBA" id="ARBA00040215"/>
    </source>
</evidence>
<dbReference type="InterPro" id="IPR000175">
    <property type="entry name" value="Na/ntran_symport"/>
</dbReference>
<keyword evidence="8" id="KW-0915">Sodium</keyword>
<keyword evidence="3" id="KW-0813">Transport</keyword>
<feature type="transmembrane region" description="Helical" evidence="16">
    <location>
        <begin position="334"/>
        <end position="355"/>
    </location>
</feature>
<sequence length="637" mass="72325">MPDTILKDTTGYYDFAEEKTNNSSLPRKLSTISGQLDKKPGDEVSEESDHTDHRGKWSKGTEFLLSCISISIGLGNVWRFPSLAYENGGGVFLIPYFILLFIMAKPLYYMELALGQFASSSPAKVWSCLPGFKGIGFAQMLSTFFLTTFYNFIMCLTIFYMFASMQSTLPWTWCDPDWADNSTCYNRLKENQTDSIRNQTASEQYFRRYVLNQVTHLEEMSTMDWRLVLCLLLSWTIVFLATVRGVQSLGKVVYVTATYPYIVLISLLVVALQKQGSIEGLVFFFKPKWNKLFDIEVWYKACEQSFFSLNTGFGHLIMYASYNNFRHNVHRDALIISVADTLTSVLAGCVVFSVLGTLAHDLEQDISTVAKDSGLTLAFITYPEALSQAPFVPQLWSILFFIMLYMLGLGSAIGHIEAILTTIKDEFPHLHQKKSVMALVACLTCFICGLPMTTNAGEHVINLLDNYGVGAAVFLYAVLEITGIMWIYGYRRFLSDVHFMLGRPVGWFWKWTWILVAPVSLIFIYGYGTVMLAIDNAKEEKDESNTRLIMPAWGTALGWILAMLCIIQIPFWFVVTIIKAPGSTVLEKLKYTFRPTPEWGPRNPTFRREWEKWNAKKIKGQAPSALYTNPSFKPDDV</sequence>
<dbReference type="RefSeq" id="XP_022243338.1">
    <property type="nucleotide sequence ID" value="XM_022387630.1"/>
</dbReference>
<keyword evidence="4 16" id="KW-0812">Transmembrane</keyword>